<evidence type="ECO:0000313" key="2">
    <source>
        <dbReference type="Proteomes" id="UP000594220"/>
    </source>
</evidence>
<reference evidence="1" key="2">
    <citation type="submission" date="2025-09" db="UniProtKB">
        <authorList>
            <consortium name="Ensembl"/>
        </authorList>
    </citation>
    <scope>IDENTIFICATION</scope>
</reference>
<accession>A0A7M4FEZ1</accession>
<keyword evidence="2" id="KW-1185">Reference proteome</keyword>
<reference evidence="1" key="1">
    <citation type="submission" date="2025-08" db="UniProtKB">
        <authorList>
            <consortium name="Ensembl"/>
        </authorList>
    </citation>
    <scope>IDENTIFICATION</scope>
</reference>
<proteinExistence type="predicted"/>
<name>A0A7M4FEZ1_CROPO</name>
<dbReference type="AlphaFoldDB" id="A0A7M4FEZ1"/>
<organism evidence="1 2">
    <name type="scientific">Crocodylus porosus</name>
    <name type="common">Saltwater crocodile</name>
    <name type="synonym">Estuarine crocodile</name>
    <dbReference type="NCBI Taxonomy" id="8502"/>
    <lineage>
        <taxon>Eukaryota</taxon>
        <taxon>Metazoa</taxon>
        <taxon>Chordata</taxon>
        <taxon>Craniata</taxon>
        <taxon>Vertebrata</taxon>
        <taxon>Euteleostomi</taxon>
        <taxon>Archelosauria</taxon>
        <taxon>Archosauria</taxon>
        <taxon>Crocodylia</taxon>
        <taxon>Longirostres</taxon>
        <taxon>Crocodylidae</taxon>
        <taxon>Crocodylus</taxon>
    </lineage>
</organism>
<dbReference type="Ensembl" id="ENSCPRT00005027915.1">
    <property type="protein sequence ID" value="ENSCPRP00005023913.1"/>
    <property type="gene ID" value="ENSCPRG00005016589.1"/>
</dbReference>
<evidence type="ECO:0000313" key="1">
    <source>
        <dbReference type="Ensembl" id="ENSCPRP00005023913.1"/>
    </source>
</evidence>
<sequence length="73" mass="8566">MKLISYLWGLFTILYPLYFSQRPCAGRDCSGGCQCFPEKGSRKNMQRLNQFSLGLFDFLYLAWVLLNEDKNKM</sequence>
<dbReference type="Proteomes" id="UP000594220">
    <property type="component" value="Unplaced"/>
</dbReference>
<protein>
    <submittedName>
        <fullName evidence="1">Uncharacterized protein</fullName>
    </submittedName>
</protein>